<dbReference type="HAMAP" id="MF_00424">
    <property type="entry name" value="Rel_fact_arch_1"/>
    <property type="match status" value="1"/>
</dbReference>
<dbReference type="Pfam" id="PF03465">
    <property type="entry name" value="eRF1_3"/>
    <property type="match status" value="1"/>
</dbReference>
<evidence type="ECO:0000256" key="1">
    <source>
        <dbReference type="ARBA" id="ARBA00002832"/>
    </source>
</evidence>
<evidence type="ECO:0000259" key="10">
    <source>
        <dbReference type="SMART" id="SM01194"/>
    </source>
</evidence>
<dbReference type="Gene3D" id="3.30.420.60">
    <property type="entry name" value="eRF1 domain 2"/>
    <property type="match status" value="1"/>
</dbReference>
<comment type="similarity">
    <text evidence="3 9">Belongs to the eukaryotic release factor 1 family.</text>
</comment>
<dbReference type="InterPro" id="IPR005140">
    <property type="entry name" value="eRF1_Pelota-like_N"/>
</dbReference>
<evidence type="ECO:0000256" key="7">
    <source>
        <dbReference type="ARBA" id="ARBA00022917"/>
    </source>
</evidence>
<dbReference type="InterPro" id="IPR020918">
    <property type="entry name" value="Peptide_chain-rel_aRF1"/>
</dbReference>
<feature type="domain" description="eRF1/Pelota-like N-terminal" evidence="10">
    <location>
        <begin position="1"/>
        <end position="93"/>
    </location>
</feature>
<gene>
    <name evidence="9" type="primary">prf1</name>
    <name evidence="11" type="ORF">BTN85_0735</name>
</gene>
<evidence type="ECO:0000256" key="8">
    <source>
        <dbReference type="ARBA" id="ARBA00031168"/>
    </source>
</evidence>
<dbReference type="SUPFAM" id="SSF53137">
    <property type="entry name" value="Translational machinery components"/>
    <property type="match status" value="1"/>
</dbReference>
<comment type="subcellular location">
    <subcellularLocation>
        <location evidence="2 9">Cytoplasm</location>
    </subcellularLocation>
</comment>
<proteinExistence type="inferred from homology"/>
<dbReference type="InParanoid" id="A0A1Q6DV80"/>
<dbReference type="InterPro" id="IPR024049">
    <property type="entry name" value="eRF1_1_sf"/>
</dbReference>
<evidence type="ECO:0000256" key="4">
    <source>
        <dbReference type="ARBA" id="ARBA00011520"/>
    </source>
</evidence>
<dbReference type="Pfam" id="PF03464">
    <property type="entry name" value="eRF1_2"/>
    <property type="match status" value="1"/>
</dbReference>
<sequence length="369" mass="41513">MDQLRDEYGQASNIKSKRTRKNVQSALDVLMGKVKHFDSPPENGMIAMAGMVSTRGDKSDMKSLIIEPPEKINSYRYHCDSNFLIEPLKDLVEEKKKFGLIVLDRREATVGILKGNNIDPKRHLTSGVPGKTKAGGQSQARFERLRDQAAHEFYKRIAEAANSVFTAEDELVGVLIGGPSPTKEEFLSKDLLHHELEIIDKFDVSYTDEYGLRELVNTASTTLEELRSMEERNTSKEFLNKLVQEEGLVSYGEEQVRKALNIGAVDKLLLSEKLRKLRVSIECKECDYSKEITVEETEFAEVEEEYNQCPKCEGGTEIEAQDLVDDLSEKAEQMGTEVILVGTDFEEGEQIYDAFGGIAAILRFEVGKL</sequence>
<dbReference type="InterPro" id="IPR005142">
    <property type="entry name" value="eRF1_3"/>
</dbReference>
<keyword evidence="6 9" id="KW-0963">Cytoplasm</keyword>
<dbReference type="Gene3D" id="3.30.960.10">
    <property type="entry name" value="eRF1 domain 1"/>
    <property type="match status" value="1"/>
</dbReference>
<dbReference type="InterPro" id="IPR005141">
    <property type="entry name" value="eRF1_2"/>
</dbReference>
<comment type="function">
    <text evidence="1 9">Directs the termination of nascent peptide synthesis (translation) in response to the termination codons UAA, UAG and UGA.</text>
</comment>
<dbReference type="STRING" id="1903181.BTN85_0735"/>
<evidence type="ECO:0000256" key="9">
    <source>
        <dbReference type="HAMAP-Rule" id="MF_00424"/>
    </source>
</evidence>
<dbReference type="EMBL" id="MSDW01000001">
    <property type="protein sequence ID" value="OKY78248.1"/>
    <property type="molecule type" value="Genomic_DNA"/>
</dbReference>
<dbReference type="InterPro" id="IPR042226">
    <property type="entry name" value="eFR1_2_sf"/>
</dbReference>
<reference evidence="11" key="1">
    <citation type="submission" date="2016-12" db="EMBL/GenBank/DDBJ databases">
        <title>Discovery of methanogenic haloarchaea.</title>
        <authorList>
            <person name="Sorokin D.Y."/>
            <person name="Makarova K.S."/>
            <person name="Abbas B."/>
            <person name="Ferrer M."/>
            <person name="Golyshin P.N."/>
        </authorList>
    </citation>
    <scope>NUCLEOTIDE SEQUENCE [LARGE SCALE GENOMIC DNA]</scope>
    <source>
        <strain evidence="11">HMET1</strain>
    </source>
</reference>
<keyword evidence="7 9" id="KW-0648">Protein biosynthesis</keyword>
<dbReference type="AlphaFoldDB" id="A0A1Q6DV80"/>
<dbReference type="InterPro" id="IPR029064">
    <property type="entry name" value="Ribosomal_eL30-like_sf"/>
</dbReference>
<dbReference type="SUPFAM" id="SSF55481">
    <property type="entry name" value="N-terminal domain of eukaryotic peptide chain release factor subunit 1, ERF1"/>
    <property type="match status" value="1"/>
</dbReference>
<evidence type="ECO:0000313" key="12">
    <source>
        <dbReference type="Proteomes" id="UP000185744"/>
    </source>
</evidence>
<dbReference type="SUPFAM" id="SSF55315">
    <property type="entry name" value="L30e-like"/>
    <property type="match status" value="1"/>
</dbReference>
<dbReference type="PANTHER" id="PTHR10113">
    <property type="entry name" value="PEPTIDE CHAIN RELEASE FACTOR SUBUNIT 1"/>
    <property type="match status" value="1"/>
</dbReference>
<dbReference type="InterPro" id="IPR004403">
    <property type="entry name" value="Peptide_chain-rel_eRF1/aRF1"/>
</dbReference>
<dbReference type="Pfam" id="PF03463">
    <property type="entry name" value="eRF1_1"/>
    <property type="match status" value="1"/>
</dbReference>
<dbReference type="FunFam" id="3.30.420.60:FF:000003">
    <property type="entry name" value="Peptide chain release factor subunit 1"/>
    <property type="match status" value="1"/>
</dbReference>
<protein>
    <recommendedName>
        <fullName evidence="5 9">Peptide chain release factor subunit 1</fullName>
    </recommendedName>
    <alternativeName>
        <fullName evidence="8 9">Translation termination factor aRF1</fullName>
    </alternativeName>
</protein>
<dbReference type="Proteomes" id="UP000185744">
    <property type="component" value="Unassembled WGS sequence"/>
</dbReference>
<comment type="caution">
    <text evidence="11">The sequence shown here is derived from an EMBL/GenBank/DDBJ whole genome shotgun (WGS) entry which is preliminary data.</text>
</comment>
<dbReference type="FunCoup" id="A0A1Q6DV80">
    <property type="interactions" value="200"/>
</dbReference>
<name>A0A1Q6DV80_METT1</name>
<evidence type="ECO:0000313" key="11">
    <source>
        <dbReference type="EMBL" id="OKY78248.1"/>
    </source>
</evidence>
<accession>A0A1Q6DV80</accession>
<dbReference type="GO" id="GO:0005737">
    <property type="term" value="C:cytoplasm"/>
    <property type="evidence" value="ECO:0007669"/>
    <property type="project" value="UniProtKB-SubCell"/>
</dbReference>
<dbReference type="GO" id="GO:0016149">
    <property type="term" value="F:translation release factor activity, codon specific"/>
    <property type="evidence" value="ECO:0007669"/>
    <property type="project" value="UniProtKB-UniRule"/>
</dbReference>
<organism evidence="11 12">
    <name type="scientific">Methanohalarchaeum thermophilum</name>
    <dbReference type="NCBI Taxonomy" id="1903181"/>
    <lineage>
        <taxon>Archaea</taxon>
        <taxon>Methanobacteriati</taxon>
        <taxon>Methanobacteriota</taxon>
        <taxon>Methanonatronarchaeia</taxon>
        <taxon>Methanonatronarchaeales</taxon>
        <taxon>Methanonatronarchaeaceae</taxon>
        <taxon>Candidatus Methanohalarchaeum</taxon>
    </lineage>
</organism>
<evidence type="ECO:0000256" key="6">
    <source>
        <dbReference type="ARBA" id="ARBA00022490"/>
    </source>
</evidence>
<comment type="subunit">
    <text evidence="4 9">Heterodimer of two subunits, one of which binds GTP.</text>
</comment>
<dbReference type="Gene3D" id="3.30.1330.30">
    <property type="match status" value="1"/>
</dbReference>
<evidence type="ECO:0000256" key="3">
    <source>
        <dbReference type="ARBA" id="ARBA00005326"/>
    </source>
</evidence>
<dbReference type="FunFam" id="3.30.1330.30:FF:000032">
    <property type="entry name" value="Eukaryotic peptide chain release factor subunit 1"/>
    <property type="match status" value="1"/>
</dbReference>
<evidence type="ECO:0000256" key="2">
    <source>
        <dbReference type="ARBA" id="ARBA00004496"/>
    </source>
</evidence>
<dbReference type="SMART" id="SM01194">
    <property type="entry name" value="eRF1_1"/>
    <property type="match status" value="1"/>
</dbReference>
<keyword evidence="12" id="KW-1185">Reference proteome</keyword>
<evidence type="ECO:0000256" key="5">
    <source>
        <dbReference type="ARBA" id="ARBA00019723"/>
    </source>
</evidence>
<dbReference type="NCBIfam" id="TIGR03676">
    <property type="entry name" value="aRF1_eRF1"/>
    <property type="match status" value="1"/>
</dbReference>